<dbReference type="InterPro" id="IPR036388">
    <property type="entry name" value="WH-like_DNA-bd_sf"/>
</dbReference>
<dbReference type="SUPFAM" id="SSF46785">
    <property type="entry name" value="Winged helix' DNA-binding domain"/>
    <property type="match status" value="1"/>
</dbReference>
<reference evidence="2" key="1">
    <citation type="journal article" date="2016" name="Curr. Biol.">
        <title>The Compact Body Plan of Tardigrades Evolved by the Loss of a Large Body Region.</title>
        <authorList>
            <person name="Smith F.W."/>
            <person name="Boothby T.C."/>
            <person name="Giovannini I."/>
            <person name="Rebecchi L."/>
            <person name="Jockusch E.L."/>
            <person name="Goldstein B."/>
        </authorList>
    </citation>
    <scope>NUCLEOTIDE SEQUENCE</scope>
</reference>
<dbReference type="AlphaFoldDB" id="A0A0U2SS12"/>
<evidence type="ECO:0000256" key="1">
    <source>
        <dbReference type="ARBA" id="ARBA00023125"/>
    </source>
</evidence>
<name>A0A0U2SS12_HYPDU</name>
<dbReference type="PANTHER" id="PTHR12619">
    <property type="entry name" value="RFX TRANSCRIPTION FACTOR FAMILY"/>
    <property type="match status" value="1"/>
</dbReference>
<dbReference type="InterPro" id="IPR057321">
    <property type="entry name" value="RFX1-4/6/8-like_BCD"/>
</dbReference>
<dbReference type="InterPro" id="IPR036390">
    <property type="entry name" value="WH_DNA-bd_sf"/>
</dbReference>
<organism evidence="2">
    <name type="scientific">Hypsibius dujardini</name>
    <name type="common">Water bear</name>
    <name type="synonym">Macrobiotus dujardini</name>
    <dbReference type="NCBI Taxonomy" id="232323"/>
    <lineage>
        <taxon>Eukaryota</taxon>
        <taxon>Metazoa</taxon>
        <taxon>Ecdysozoa</taxon>
        <taxon>Tardigrada</taxon>
        <taxon>Eutardigrada</taxon>
        <taxon>Parachela</taxon>
        <taxon>Hypsibioidea</taxon>
        <taxon>Hypsibiidae</taxon>
        <taxon>Hypsibius</taxon>
    </lineage>
</organism>
<dbReference type="Pfam" id="PF25340">
    <property type="entry name" value="BCD_RFX"/>
    <property type="match status" value="1"/>
</dbReference>
<dbReference type="PANTHER" id="PTHR12619:SF33">
    <property type="entry name" value="RFX, ISOFORM H"/>
    <property type="match status" value="1"/>
</dbReference>
<dbReference type="PROSITE" id="PS51526">
    <property type="entry name" value="RFX_DBD"/>
    <property type="match status" value="1"/>
</dbReference>
<evidence type="ECO:0000313" key="2">
    <source>
        <dbReference type="EMBL" id="ALT32078.1"/>
    </source>
</evidence>
<protein>
    <submittedName>
        <fullName evidence="2">Putative MHC class II regulatory factor RFX1</fullName>
    </submittedName>
</protein>
<sequence>MESNLSSVETSQIAVTIRANPRTVEWLMDNFELAEGMTMPRSTVFHHYVRHCRRIGIEQMNQATFGKVIRSVFPAIRSRRLGTRGQSRYHYYGLRINLKSPLLAGHSLEEGALRSKPGTNKRRKSVMVEAAKSAVSSTSSIEDNLFEQQTSQTVAASALQLSGHEFDHLGADHAAVPERLFSGPEWGRIDRLLSTNSVYPLGSPDLCMFRDAYRRHCQAVLEAVLALRFSAIEGLWSVFWRARYDEEEEKALPFAKFYPVISCTAMQDHIIEIDVEFFGSLTTILIPDVLRPIPSSLTQVIRNFAKSMEGWVRESMVKMPKRLVHHKLLAANALAHALKRNTSLNHLAQAARTVLTNPAQTSTMLADLSRLDICSIHEQGSLMCPCEFPAMKRFADEFKLLLADSNICERWPAWIDKVVDFAMGAVAHHTSMGSVSQEFCQKWSYFSSLAIRDLTLRSAVSFGSFHLIRLLFDEYVVYALEKRTAKFANVSALGLFFNHLMNLYPLSETDYRNLGRPSHISTGTTTQATMDSAVDNHRPQQTPRVLPRIFP</sequence>
<dbReference type="GO" id="GO:0000978">
    <property type="term" value="F:RNA polymerase II cis-regulatory region sequence-specific DNA binding"/>
    <property type="evidence" value="ECO:0007669"/>
    <property type="project" value="TreeGrafter"/>
</dbReference>
<dbReference type="GO" id="GO:0000981">
    <property type="term" value="F:DNA-binding transcription factor activity, RNA polymerase II-specific"/>
    <property type="evidence" value="ECO:0007669"/>
    <property type="project" value="TreeGrafter"/>
</dbReference>
<dbReference type="Gene3D" id="1.10.10.10">
    <property type="entry name" value="Winged helix-like DNA-binding domain superfamily/Winged helix DNA-binding domain"/>
    <property type="match status" value="1"/>
</dbReference>
<accession>A0A0U2SS12</accession>
<dbReference type="InterPro" id="IPR003150">
    <property type="entry name" value="DNA-bd_RFX"/>
</dbReference>
<dbReference type="FunFam" id="1.10.10.10:FF:000422">
    <property type="entry name" value="DNA-binding protein RFX7"/>
    <property type="match status" value="1"/>
</dbReference>
<dbReference type="OMA" id="MVEECWI"/>
<dbReference type="InterPro" id="IPR039779">
    <property type="entry name" value="RFX-like"/>
</dbReference>
<dbReference type="EMBL" id="KT991409">
    <property type="protein sequence ID" value="ALT32078.1"/>
    <property type="molecule type" value="Genomic_DNA"/>
</dbReference>
<proteinExistence type="predicted"/>
<keyword evidence="1" id="KW-0238">DNA-binding</keyword>
<dbReference type="Pfam" id="PF02257">
    <property type="entry name" value="RFX_DNA_binding"/>
    <property type="match status" value="1"/>
</dbReference>